<dbReference type="EMBL" id="JAWONS010000240">
    <property type="protein sequence ID" value="MDW2798978.1"/>
    <property type="molecule type" value="Genomic_DNA"/>
</dbReference>
<feature type="transmembrane region" description="Helical" evidence="2">
    <location>
        <begin position="167"/>
        <end position="190"/>
    </location>
</feature>
<feature type="transmembrane region" description="Helical" evidence="2">
    <location>
        <begin position="283"/>
        <end position="302"/>
    </location>
</feature>
<name>A0ABU4GMX9_9CLOT</name>
<dbReference type="PANTHER" id="PTHR36838:SF3">
    <property type="entry name" value="TRANSPORTER AUXIN EFFLUX CARRIER EC FAMILY"/>
    <property type="match status" value="1"/>
</dbReference>
<gene>
    <name evidence="3" type="ORF">RZO55_15515</name>
</gene>
<keyword evidence="4" id="KW-1185">Reference proteome</keyword>
<protein>
    <submittedName>
        <fullName evidence="3">AEC family transporter</fullName>
    </submittedName>
</protein>
<keyword evidence="1" id="KW-0813">Transport</keyword>
<organism evidence="3 4">
    <name type="scientific">Clostridium boliviensis</name>
    <dbReference type="NCBI Taxonomy" id="318465"/>
    <lineage>
        <taxon>Bacteria</taxon>
        <taxon>Bacillati</taxon>
        <taxon>Bacillota</taxon>
        <taxon>Clostridia</taxon>
        <taxon>Eubacteriales</taxon>
        <taxon>Clostridiaceae</taxon>
        <taxon>Clostridium</taxon>
    </lineage>
</organism>
<dbReference type="RefSeq" id="WP_318065172.1">
    <property type="nucleotide sequence ID" value="NZ_JAWONS010000240.1"/>
</dbReference>
<keyword evidence="2" id="KW-1133">Transmembrane helix</keyword>
<feature type="transmembrane region" description="Helical" evidence="2">
    <location>
        <begin position="61"/>
        <end position="82"/>
    </location>
</feature>
<accession>A0ABU4GMX9</accession>
<reference evidence="3 4" key="1">
    <citation type="submission" date="2023-10" db="EMBL/GenBank/DDBJ databases">
        <title>A novel Glycoside Hydrolase 43-Like Enzyme from Clostrdium boliviensis is an Endo-xylanase, and a Candidate for Xylooligosaccharides Production from Different Xylan Substrates.</title>
        <authorList>
            <person name="Alvarez M.T."/>
            <person name="Rocabado-Villegas L.R."/>
            <person name="Salas-Veizaga D.M."/>
            <person name="Linares-Pasten J.A."/>
            <person name="Gudmundsdottir E.E."/>
            <person name="Hreggvidsson G.O."/>
            <person name="Adlercreutz P."/>
            <person name="Nordberg Karlsson E."/>
        </authorList>
    </citation>
    <scope>NUCLEOTIDE SEQUENCE [LARGE SCALE GENOMIC DNA]</scope>
    <source>
        <strain evidence="3 4">E-1</strain>
    </source>
</reference>
<sequence>MTAVLMRAAAFVAIILMGYLLKRAGFFQAKDFYLISRVVIRITLPAAIVSNFSRITMERSLLTMCIIGILCNLVTIGIGYITNLTRSGDSKAFAMLNMSGYNVGNFTMPFVQSFLSPVGFAATSLFDAGNSVMCTGMTYSLASMVAGEGEKPSVGKMVKKLFSSVPFDAYVIMTILSILKISLPGIIISFADTAGAANAFLALLMLGIGFEIRMDKEKIKKIIRMLVMRYSIAVIMAAGFYFLSPFILEVRQTLAIVTLGPIASVAPAFTADLKGDIEMASAINSLSIIISIVAITAALILLL</sequence>
<evidence type="ECO:0000256" key="1">
    <source>
        <dbReference type="ARBA" id="ARBA00022448"/>
    </source>
</evidence>
<comment type="caution">
    <text evidence="3">The sequence shown here is derived from an EMBL/GenBank/DDBJ whole genome shotgun (WGS) entry which is preliminary data.</text>
</comment>
<feature type="transmembrane region" description="Helical" evidence="2">
    <location>
        <begin position="226"/>
        <end position="248"/>
    </location>
</feature>
<evidence type="ECO:0000313" key="3">
    <source>
        <dbReference type="EMBL" id="MDW2798978.1"/>
    </source>
</evidence>
<feature type="transmembrane region" description="Helical" evidence="2">
    <location>
        <begin position="34"/>
        <end position="55"/>
    </location>
</feature>
<dbReference type="Proteomes" id="UP001276854">
    <property type="component" value="Unassembled WGS sequence"/>
</dbReference>
<dbReference type="PANTHER" id="PTHR36838">
    <property type="entry name" value="AUXIN EFFLUX CARRIER FAMILY PROTEIN"/>
    <property type="match status" value="1"/>
</dbReference>
<feature type="transmembrane region" description="Helical" evidence="2">
    <location>
        <begin position="103"/>
        <end position="122"/>
    </location>
</feature>
<evidence type="ECO:0000256" key="2">
    <source>
        <dbReference type="SAM" id="Phobius"/>
    </source>
</evidence>
<evidence type="ECO:0000313" key="4">
    <source>
        <dbReference type="Proteomes" id="UP001276854"/>
    </source>
</evidence>
<keyword evidence="2" id="KW-0472">Membrane</keyword>
<feature type="transmembrane region" description="Helical" evidence="2">
    <location>
        <begin position="6"/>
        <end position="22"/>
    </location>
</feature>
<keyword evidence="2" id="KW-0812">Transmembrane</keyword>
<proteinExistence type="predicted"/>